<dbReference type="AlphaFoldDB" id="M3B105"/>
<accession>M3B105</accession>
<dbReference type="GeneID" id="19333208"/>
<dbReference type="Proteomes" id="UP000016932">
    <property type="component" value="Unassembled WGS sequence"/>
</dbReference>
<dbReference type="HOGENOM" id="CLU_880352_0_0_1"/>
<reference evidence="1 2" key="1">
    <citation type="journal article" date="2012" name="PLoS Pathog.">
        <title>Diverse lifestyles and strategies of plant pathogenesis encoded in the genomes of eighteen Dothideomycetes fungi.</title>
        <authorList>
            <person name="Ohm R.A."/>
            <person name="Feau N."/>
            <person name="Henrissat B."/>
            <person name="Schoch C.L."/>
            <person name="Horwitz B.A."/>
            <person name="Barry K.W."/>
            <person name="Condon B.J."/>
            <person name="Copeland A.C."/>
            <person name="Dhillon B."/>
            <person name="Glaser F."/>
            <person name="Hesse C.N."/>
            <person name="Kosti I."/>
            <person name="LaButti K."/>
            <person name="Lindquist E.A."/>
            <person name="Lucas S."/>
            <person name="Salamov A.A."/>
            <person name="Bradshaw R.E."/>
            <person name="Ciuffetti L."/>
            <person name="Hamelin R.C."/>
            <person name="Kema G.H.J."/>
            <person name="Lawrence C."/>
            <person name="Scott J.A."/>
            <person name="Spatafora J.W."/>
            <person name="Turgeon B.G."/>
            <person name="de Wit P.J.G.M."/>
            <person name="Zhong S."/>
            <person name="Goodwin S.B."/>
            <person name="Grigoriev I.V."/>
        </authorList>
    </citation>
    <scope>NUCLEOTIDE SEQUENCE [LARGE SCALE GENOMIC DNA]</scope>
    <source>
        <strain evidence="1 2">CIRAD86</strain>
    </source>
</reference>
<protein>
    <recommendedName>
        <fullName evidence="3">NmrA-like domain-containing protein</fullName>
    </recommendedName>
</protein>
<organism evidence="1 2">
    <name type="scientific">Pseudocercospora fijiensis (strain CIRAD86)</name>
    <name type="common">Black leaf streak disease fungus</name>
    <name type="synonym">Mycosphaerella fijiensis</name>
    <dbReference type="NCBI Taxonomy" id="383855"/>
    <lineage>
        <taxon>Eukaryota</taxon>
        <taxon>Fungi</taxon>
        <taxon>Dikarya</taxon>
        <taxon>Ascomycota</taxon>
        <taxon>Pezizomycotina</taxon>
        <taxon>Dothideomycetes</taxon>
        <taxon>Dothideomycetidae</taxon>
        <taxon>Mycosphaerellales</taxon>
        <taxon>Mycosphaerellaceae</taxon>
        <taxon>Pseudocercospora</taxon>
    </lineage>
</organism>
<gene>
    <name evidence="1" type="ORF">MYCFIDRAFT_174556</name>
</gene>
<dbReference type="Gene3D" id="3.90.25.10">
    <property type="entry name" value="UDP-galactose 4-epimerase, domain 1"/>
    <property type="match status" value="1"/>
</dbReference>
<name>M3B105_PSEFD</name>
<dbReference type="EMBL" id="KB446558">
    <property type="protein sequence ID" value="EME83078.1"/>
    <property type="molecule type" value="Genomic_DNA"/>
</dbReference>
<dbReference type="VEuPathDB" id="FungiDB:MYCFIDRAFT_174556"/>
<dbReference type="Gene3D" id="3.40.50.720">
    <property type="entry name" value="NAD(P)-binding Rossmann-like Domain"/>
    <property type="match status" value="1"/>
</dbReference>
<evidence type="ECO:0000313" key="2">
    <source>
        <dbReference type="Proteomes" id="UP000016932"/>
    </source>
</evidence>
<dbReference type="KEGG" id="pfj:MYCFIDRAFT_174556"/>
<proteinExistence type="predicted"/>
<dbReference type="eggNOG" id="ENOG502QPMY">
    <property type="taxonomic scope" value="Eukaryota"/>
</dbReference>
<keyword evidence="2" id="KW-1185">Reference proteome</keyword>
<dbReference type="RefSeq" id="XP_007926405.1">
    <property type="nucleotide sequence ID" value="XM_007928214.1"/>
</dbReference>
<evidence type="ECO:0000313" key="1">
    <source>
        <dbReference type="EMBL" id="EME83078.1"/>
    </source>
</evidence>
<dbReference type="OrthoDB" id="419598at2759"/>
<evidence type="ECO:0008006" key="3">
    <source>
        <dbReference type="Google" id="ProtNLM"/>
    </source>
</evidence>
<sequence>MGGEGLGVCGDAWRMEDNENEAYIAADKVVHGHKSLCTDGRGKHFASLQINYWKSLHMLSMASPILNLQTGKPSSHRTMNRAPTLRSLIYSRPPHQRPARSTTERPAQVPLATVAKPAGIQRFFLPCAWIPVIPAGGIPLIRDHKEMGLVVISFAFRKLLSGRGDYAVLNPEERIPGGGNVPSALTGWRDMGRYAAKVIVGERTLNKHVLVYNEMRTPLQLIDSDAELKKTIEGCGDGMNMQTLLVKIPAQYLVSWGIPGDSRPDYAKYLGYMSIKGLCSDFEPRTFEDYAQNVVGGKAPQIYEELKARLAEMMKK</sequence>